<accession>A0A231H8V4</accession>
<gene>
    <name evidence="2" type="ORF">B7C42_02357</name>
</gene>
<dbReference type="InterPro" id="IPR018647">
    <property type="entry name" value="SLFN_3-like_DNA/RNA_helicase"/>
</dbReference>
<reference evidence="2 3" key="1">
    <citation type="submission" date="2017-07" db="EMBL/GenBank/DDBJ databases">
        <title>First draft Genome Sequence of Nocardia cerradoensis isolated from human infection.</title>
        <authorList>
            <person name="Carrasco G."/>
        </authorList>
    </citation>
    <scope>NUCLEOTIDE SEQUENCE [LARGE SCALE GENOMIC DNA]</scope>
    <source>
        <strain evidence="2 3">CNM20130759</strain>
    </source>
</reference>
<evidence type="ECO:0000313" key="3">
    <source>
        <dbReference type="Proteomes" id="UP000215506"/>
    </source>
</evidence>
<comment type="caution">
    <text evidence="2">The sequence shown here is derived from an EMBL/GenBank/DDBJ whole genome shotgun (WGS) entry which is preliminary data.</text>
</comment>
<feature type="domain" description="AAA+ ATPase" evidence="1">
    <location>
        <begin position="267"/>
        <end position="424"/>
    </location>
</feature>
<dbReference type="InterPro" id="IPR003593">
    <property type="entry name" value="AAA+_ATPase"/>
</dbReference>
<evidence type="ECO:0000259" key="1">
    <source>
        <dbReference type="SMART" id="SM00382"/>
    </source>
</evidence>
<protein>
    <recommendedName>
        <fullName evidence="1">AAA+ ATPase domain-containing protein</fullName>
    </recommendedName>
</protein>
<dbReference type="Pfam" id="PF09848">
    <property type="entry name" value="SLFN-g3_helicase"/>
    <property type="match status" value="1"/>
</dbReference>
<evidence type="ECO:0000313" key="2">
    <source>
        <dbReference type="EMBL" id="OXR45232.1"/>
    </source>
</evidence>
<dbReference type="SUPFAM" id="SSF52540">
    <property type="entry name" value="P-loop containing nucleoside triphosphate hydrolases"/>
    <property type="match status" value="1"/>
</dbReference>
<dbReference type="AlphaFoldDB" id="A0A231H8V4"/>
<dbReference type="EMBL" id="NGAF01000004">
    <property type="protein sequence ID" value="OXR45232.1"/>
    <property type="molecule type" value="Genomic_DNA"/>
</dbReference>
<name>A0A231H8V4_9NOCA</name>
<keyword evidence="3" id="KW-1185">Reference proteome</keyword>
<sequence length="631" mass="70582">MLLGGVVVSYRVYRSTAEEVLHLSVEQQLSAIVSEHLGRTKRKVPTAEQRSWDVSLPWIAGDLVATGLVHVEMLIEYRLPETSRRADVILSGIHPQTGDDHYVVVELKQWGRAELIWNSDRIVRVQGLPGEHLHPIDQVRGYCRYLTRFVETLHDRPNAVRGVAYLHNATENSVSALRALPPDETGRMFTGEQREEFLTFLKSQFAPESGTGAANRLLESPIRAKPNLFGFTGAELRSATEYSLLDHQKLAYETVMSRVRLARQTDQKSVVVVTGGPGSGKSLIAVSLLAELHREGYRVRHATGSLAFTESLRKFPGKGSRELQDLFKYFRNFSDCEKNELDVLICDEAHRIREVSTNRFTPRAQRTNRPQVDELMAAARVPVFLLDEHQVVRPDEVGTVHAIRDHAARAGYVVHQIELDGQYRCGGSAEYDEWVRRLLGLRIGGPTPWTGDSAAFDVRIAETPQEMETFLRDKNADGWTARIAAGYCWPWSSPKKDGTLVDDVVIGEWAKPWNLRGERAVGGAPPSSLWATDPRGFEQVGCVYTAQGFEYDWSGVIIGPDLVIRDGHLATVRDATKDKALKGTKTKPVGDETFDTLVRNIYKVLLTRGMRGVVIHSVDPDTQAFLKSLVD</sequence>
<proteinExistence type="predicted"/>
<dbReference type="Proteomes" id="UP000215506">
    <property type="component" value="Unassembled WGS sequence"/>
</dbReference>
<dbReference type="CDD" id="cd00009">
    <property type="entry name" value="AAA"/>
    <property type="match status" value="1"/>
</dbReference>
<dbReference type="Gene3D" id="3.40.50.300">
    <property type="entry name" value="P-loop containing nucleotide triphosphate hydrolases"/>
    <property type="match status" value="1"/>
</dbReference>
<dbReference type="InterPro" id="IPR027417">
    <property type="entry name" value="P-loop_NTPase"/>
</dbReference>
<organism evidence="2 3">
    <name type="scientific">Nocardia cerradoensis</name>
    <dbReference type="NCBI Taxonomy" id="85688"/>
    <lineage>
        <taxon>Bacteria</taxon>
        <taxon>Bacillati</taxon>
        <taxon>Actinomycetota</taxon>
        <taxon>Actinomycetes</taxon>
        <taxon>Mycobacteriales</taxon>
        <taxon>Nocardiaceae</taxon>
        <taxon>Nocardia</taxon>
    </lineage>
</organism>
<dbReference type="SMART" id="SM00382">
    <property type="entry name" value="AAA"/>
    <property type="match status" value="1"/>
</dbReference>